<keyword evidence="4" id="KW-1185">Reference proteome</keyword>
<organism evidence="3 4">
    <name type="scientific">Planobacterium oryzisoli</name>
    <dbReference type="NCBI Taxonomy" id="2771435"/>
    <lineage>
        <taxon>Bacteria</taxon>
        <taxon>Pseudomonadati</taxon>
        <taxon>Bacteroidota</taxon>
        <taxon>Flavobacteriia</taxon>
        <taxon>Flavobacteriales</taxon>
        <taxon>Weeksellaceae</taxon>
        <taxon>Chryseobacterium group</taxon>
        <taxon>Chryseobacterium</taxon>
    </lineage>
</organism>
<protein>
    <submittedName>
        <fullName evidence="3">DUF2807 domain-containing protein</fullName>
    </submittedName>
</protein>
<feature type="signal peptide" evidence="1">
    <location>
        <begin position="1"/>
        <end position="19"/>
    </location>
</feature>
<dbReference type="InterPro" id="IPR021255">
    <property type="entry name" value="DUF2807"/>
</dbReference>
<comment type="caution">
    <text evidence="3">The sequence shown here is derived from an EMBL/GenBank/DDBJ whole genome shotgun (WGS) entry which is preliminary data.</text>
</comment>
<dbReference type="Proteomes" id="UP000694480">
    <property type="component" value="Unassembled WGS sequence"/>
</dbReference>
<dbReference type="RefSeq" id="WP_194739322.1">
    <property type="nucleotide sequence ID" value="NZ_JADKYY010000006.1"/>
</dbReference>
<gene>
    <name evidence="3" type="ORF">IC612_06220</name>
</gene>
<evidence type="ECO:0000259" key="2">
    <source>
        <dbReference type="Pfam" id="PF10988"/>
    </source>
</evidence>
<proteinExistence type="predicted"/>
<evidence type="ECO:0000313" key="3">
    <source>
        <dbReference type="EMBL" id="MBF5027392.1"/>
    </source>
</evidence>
<evidence type="ECO:0000256" key="1">
    <source>
        <dbReference type="SAM" id="SignalP"/>
    </source>
</evidence>
<dbReference type="EMBL" id="JADKYY010000006">
    <property type="protein sequence ID" value="MBF5027392.1"/>
    <property type="molecule type" value="Genomic_DNA"/>
</dbReference>
<feature type="domain" description="Putative auto-transporter adhesin head GIN" evidence="2">
    <location>
        <begin position="39"/>
        <end position="219"/>
    </location>
</feature>
<dbReference type="Pfam" id="PF10988">
    <property type="entry name" value="DUF2807"/>
    <property type="match status" value="1"/>
</dbReference>
<keyword evidence="1" id="KW-0732">Signal</keyword>
<accession>A0A930YVY2</accession>
<dbReference type="PROSITE" id="PS51257">
    <property type="entry name" value="PROKAR_LIPOPROTEIN"/>
    <property type="match status" value="1"/>
</dbReference>
<name>A0A930YVY2_9FLAO</name>
<reference evidence="3" key="1">
    <citation type="submission" date="2020-11" db="EMBL/GenBank/DDBJ databases">
        <title>Genome seq and assembly of Planobacterium sp.</title>
        <authorList>
            <person name="Chhetri G."/>
        </authorList>
    </citation>
    <scope>NUCLEOTIDE SEQUENCE</scope>
    <source>
        <strain evidence="3">GCR5</strain>
    </source>
</reference>
<sequence length="237" mass="27002">MKFKYFFLLLCSAMVFLLGCGDITPKGELALRSEKVDSFSQMHLEGNYRVFYVLGKENAVEVETYQNIADNLSLNVRNHTLEIKEKRKVAGNDFYNVTIYSSRPIEKIHLKDQVELTLSSAIQSPSLRLELEGNSKFIGAVSSEQLELQMKELSRANLTGKSRYAELKIRDTAHIIAPYHRIEVLDLDAQNGSYTEVYAVDTLKGRLQNTAKLLYYNSPVSRLKSEPSVRIENKKLD</sequence>
<evidence type="ECO:0000313" key="4">
    <source>
        <dbReference type="Proteomes" id="UP000694480"/>
    </source>
</evidence>
<dbReference type="Gene3D" id="2.160.20.120">
    <property type="match status" value="1"/>
</dbReference>
<feature type="chain" id="PRO_5036954334" evidence="1">
    <location>
        <begin position="20"/>
        <end position="237"/>
    </location>
</feature>
<dbReference type="AlphaFoldDB" id="A0A930YVY2"/>